<reference evidence="1" key="1">
    <citation type="journal article" date="2014" name="Front. Microbiol.">
        <title>High frequency of phylogenetically diverse reductive dehalogenase-homologous genes in deep subseafloor sedimentary metagenomes.</title>
        <authorList>
            <person name="Kawai M."/>
            <person name="Futagami T."/>
            <person name="Toyoda A."/>
            <person name="Takaki Y."/>
            <person name="Nishi S."/>
            <person name="Hori S."/>
            <person name="Arai W."/>
            <person name="Tsubouchi T."/>
            <person name="Morono Y."/>
            <person name="Uchiyama I."/>
            <person name="Ito T."/>
            <person name="Fujiyama A."/>
            <person name="Inagaki F."/>
            <person name="Takami H."/>
        </authorList>
    </citation>
    <scope>NUCLEOTIDE SEQUENCE</scope>
    <source>
        <strain evidence="1">Expedition CK06-06</strain>
    </source>
</reference>
<evidence type="ECO:0000313" key="1">
    <source>
        <dbReference type="EMBL" id="GAI26122.1"/>
    </source>
</evidence>
<dbReference type="EMBL" id="BARV01022974">
    <property type="protein sequence ID" value="GAI26122.1"/>
    <property type="molecule type" value="Genomic_DNA"/>
</dbReference>
<dbReference type="AlphaFoldDB" id="X1M3F2"/>
<protein>
    <submittedName>
        <fullName evidence="1">Uncharacterized protein</fullName>
    </submittedName>
</protein>
<organism evidence="1">
    <name type="scientific">marine sediment metagenome</name>
    <dbReference type="NCBI Taxonomy" id="412755"/>
    <lineage>
        <taxon>unclassified sequences</taxon>
        <taxon>metagenomes</taxon>
        <taxon>ecological metagenomes</taxon>
    </lineage>
</organism>
<proteinExistence type="predicted"/>
<accession>X1M3F2</accession>
<gene>
    <name evidence="1" type="ORF">S06H3_37773</name>
</gene>
<sequence>MGKNTFSTQKIFALMRKGALAAPAIATALDPSLAPAEKLRVGIQKYTGVDMRTGQFHFNSLRQGYEPYFWTSLVTYGIPKAISFVKGLMS</sequence>
<name>X1M3F2_9ZZZZ</name>
<comment type="caution">
    <text evidence="1">The sequence shown here is derived from an EMBL/GenBank/DDBJ whole genome shotgun (WGS) entry which is preliminary data.</text>
</comment>